<proteinExistence type="predicted"/>
<dbReference type="SUPFAM" id="SSF53474">
    <property type="entry name" value="alpha/beta-Hydrolases"/>
    <property type="match status" value="1"/>
</dbReference>
<dbReference type="Gene3D" id="3.40.50.1820">
    <property type="entry name" value="alpha/beta hydrolase"/>
    <property type="match status" value="1"/>
</dbReference>
<reference evidence="2" key="2">
    <citation type="journal article" date="2021" name="PeerJ">
        <title>Extensive microbial diversity within the chicken gut microbiome revealed by metagenomics and culture.</title>
        <authorList>
            <person name="Gilroy R."/>
            <person name="Ravi A."/>
            <person name="Getino M."/>
            <person name="Pursley I."/>
            <person name="Horton D.L."/>
            <person name="Alikhan N.F."/>
            <person name="Baker D."/>
            <person name="Gharbi K."/>
            <person name="Hall N."/>
            <person name="Watson M."/>
            <person name="Adriaenssens E.M."/>
            <person name="Foster-Nyarko E."/>
            <person name="Jarju S."/>
            <person name="Secka A."/>
            <person name="Antonio M."/>
            <person name="Oren A."/>
            <person name="Chaudhuri R.R."/>
            <person name="La Ragione R."/>
            <person name="Hildebrand F."/>
            <person name="Pallen M.J."/>
        </authorList>
    </citation>
    <scope>NUCLEOTIDE SEQUENCE</scope>
    <source>
        <strain evidence="2">ChiSjej6B24-2974</strain>
    </source>
</reference>
<evidence type="ECO:0000259" key="1">
    <source>
        <dbReference type="Pfam" id="PF07859"/>
    </source>
</evidence>
<sequence length="78" mass="9117">MTSQLKEEIPPAYIETAEYDCLHDEGLFYAERLKQNGADVTVYETKGTIHGYDFRLKSRITEESISKRLAFLKRIFKI</sequence>
<name>A0A9D0ZN67_9FIRM</name>
<dbReference type="InterPro" id="IPR029058">
    <property type="entry name" value="AB_hydrolase_fold"/>
</dbReference>
<dbReference type="InterPro" id="IPR013094">
    <property type="entry name" value="AB_hydrolase_3"/>
</dbReference>
<keyword evidence="2" id="KW-0378">Hydrolase</keyword>
<organism evidence="2 3">
    <name type="scientific">Candidatus Pullichristensenella stercorigallinarum</name>
    <dbReference type="NCBI Taxonomy" id="2840909"/>
    <lineage>
        <taxon>Bacteria</taxon>
        <taxon>Bacillati</taxon>
        <taxon>Bacillota</taxon>
        <taxon>Clostridia</taxon>
        <taxon>Candidatus Pullichristensenella</taxon>
    </lineage>
</organism>
<feature type="domain" description="Alpha/beta hydrolase fold-3" evidence="1">
    <location>
        <begin position="8"/>
        <end position="52"/>
    </location>
</feature>
<evidence type="ECO:0000313" key="2">
    <source>
        <dbReference type="EMBL" id="HIQ82531.1"/>
    </source>
</evidence>
<gene>
    <name evidence="2" type="ORF">IAA52_05455</name>
</gene>
<dbReference type="Proteomes" id="UP000824260">
    <property type="component" value="Unassembled WGS sequence"/>
</dbReference>
<protein>
    <submittedName>
        <fullName evidence="2">Alpha/beta hydrolase fold domain-containing protein</fullName>
    </submittedName>
</protein>
<reference evidence="2" key="1">
    <citation type="submission" date="2020-10" db="EMBL/GenBank/DDBJ databases">
        <authorList>
            <person name="Gilroy R."/>
        </authorList>
    </citation>
    <scope>NUCLEOTIDE SEQUENCE</scope>
    <source>
        <strain evidence="2">ChiSjej6B24-2974</strain>
    </source>
</reference>
<accession>A0A9D0ZN67</accession>
<dbReference type="EMBL" id="DVFZ01000052">
    <property type="protein sequence ID" value="HIQ82531.1"/>
    <property type="molecule type" value="Genomic_DNA"/>
</dbReference>
<dbReference type="GO" id="GO:0016787">
    <property type="term" value="F:hydrolase activity"/>
    <property type="evidence" value="ECO:0007669"/>
    <property type="project" value="UniProtKB-KW"/>
</dbReference>
<comment type="caution">
    <text evidence="2">The sequence shown here is derived from an EMBL/GenBank/DDBJ whole genome shotgun (WGS) entry which is preliminary data.</text>
</comment>
<dbReference type="Pfam" id="PF07859">
    <property type="entry name" value="Abhydrolase_3"/>
    <property type="match status" value="1"/>
</dbReference>
<dbReference type="AlphaFoldDB" id="A0A9D0ZN67"/>
<evidence type="ECO:0000313" key="3">
    <source>
        <dbReference type="Proteomes" id="UP000824260"/>
    </source>
</evidence>